<sequence length="112" mass="12127">MWRRAEPLPAYYTALFNAVTTGSQPVVLETYVAALSGGAAPQPADIVHQGILRRYVSNGVIHCICDIPPGAGDFDTLAFYNADSQLMATCPYPSAFTDEGFTAYVYLSFPLK</sequence>
<proteinExistence type="predicted"/>
<organism evidence="1 2">
    <name type="scientific">Vreelandella alkaliphila</name>
    <dbReference type="NCBI Taxonomy" id="272774"/>
    <lineage>
        <taxon>Bacteria</taxon>
        <taxon>Pseudomonadati</taxon>
        <taxon>Pseudomonadota</taxon>
        <taxon>Gammaproteobacteria</taxon>
        <taxon>Oceanospirillales</taxon>
        <taxon>Halomonadaceae</taxon>
        <taxon>Vreelandella</taxon>
    </lineage>
</organism>
<dbReference type="RefSeq" id="WP_198350061.1">
    <property type="nucleotide sequence ID" value="NZ_JABASV010000012.1"/>
</dbReference>
<dbReference type="Proteomes" id="UP001276761">
    <property type="component" value="Unassembled WGS sequence"/>
</dbReference>
<evidence type="ECO:0000313" key="2">
    <source>
        <dbReference type="Proteomes" id="UP001276761"/>
    </source>
</evidence>
<dbReference type="EMBL" id="JAWXXT010000002">
    <property type="protein sequence ID" value="MDX5979551.1"/>
    <property type="molecule type" value="Genomic_DNA"/>
</dbReference>
<comment type="caution">
    <text evidence="1">The sequence shown here is derived from an EMBL/GenBank/DDBJ whole genome shotgun (WGS) entry which is preliminary data.</text>
</comment>
<dbReference type="AlphaFoldDB" id="A0AAJ2RXH7"/>
<evidence type="ECO:0000313" key="1">
    <source>
        <dbReference type="EMBL" id="MDX5979551.1"/>
    </source>
</evidence>
<gene>
    <name evidence="1" type="ORF">SIL78_18550</name>
</gene>
<reference evidence="1" key="1">
    <citation type="submission" date="2023-11" db="EMBL/GenBank/DDBJ databases">
        <title>MicrobeMod: A computational toolkit for identifying prokaryotic methylation and restriction-modification with nanopore sequencing.</title>
        <authorList>
            <person name="Crits-Christoph A."/>
            <person name="Kang S.C."/>
            <person name="Lee H."/>
            <person name="Ostrov N."/>
        </authorList>
    </citation>
    <scope>NUCLEOTIDE SEQUENCE</scope>
    <source>
        <strain evidence="1">ATCC BAA-953</strain>
    </source>
</reference>
<accession>A0AAJ2RXH7</accession>
<protein>
    <submittedName>
        <fullName evidence="1">Uncharacterized protein</fullName>
    </submittedName>
</protein>
<dbReference type="GeneID" id="303167539"/>
<name>A0AAJ2RXH7_9GAMM</name>